<keyword evidence="3" id="KW-1185">Reference proteome</keyword>
<feature type="region of interest" description="Disordered" evidence="1">
    <location>
        <begin position="1"/>
        <end position="56"/>
    </location>
</feature>
<evidence type="ECO:0000313" key="2">
    <source>
        <dbReference type="EMBL" id="OPJ60052.1"/>
    </source>
</evidence>
<protein>
    <submittedName>
        <fullName evidence="2">Uncharacterized protein</fullName>
    </submittedName>
</protein>
<evidence type="ECO:0000256" key="1">
    <source>
        <dbReference type="SAM" id="MobiDB-lite"/>
    </source>
</evidence>
<reference evidence="2 3" key="1">
    <citation type="submission" date="2017-03" db="EMBL/GenBank/DDBJ databases">
        <title>Genome sequence of Clostridium chromiireducens DSM 23318.</title>
        <authorList>
            <person name="Poehlein A."/>
            <person name="Daniel R."/>
        </authorList>
    </citation>
    <scope>NUCLEOTIDE SEQUENCE [LARGE SCALE GENOMIC DNA]</scope>
    <source>
        <strain evidence="2 3">DSM 23318</strain>
    </source>
</reference>
<organism evidence="2 3">
    <name type="scientific">Clostridium chromiireducens</name>
    <dbReference type="NCBI Taxonomy" id="225345"/>
    <lineage>
        <taxon>Bacteria</taxon>
        <taxon>Bacillati</taxon>
        <taxon>Bacillota</taxon>
        <taxon>Clostridia</taxon>
        <taxon>Eubacteriales</taxon>
        <taxon>Clostridiaceae</taxon>
        <taxon>Clostridium</taxon>
    </lineage>
</organism>
<accession>A0A1V4IJ67</accession>
<name>A0A1V4IJ67_9CLOT</name>
<dbReference type="AlphaFoldDB" id="A0A1V4IJ67"/>
<comment type="caution">
    <text evidence="2">The sequence shown here is derived from an EMBL/GenBank/DDBJ whole genome shotgun (WGS) entry which is preliminary data.</text>
</comment>
<dbReference type="OrthoDB" id="1913954at2"/>
<sequence>METSGPFNPNDPRSARSLRSAQRVINQGATEGANATESPGNAADTSNAGNQGTAASSDQMAVLQNRVLEQLNRMSEAIAAISTAQTNVASIRIEQFSITYFTREVRPLLDALYFISISSLNIAGVAQALQNNTFGERKELRESLELVYTMNHELEGILESLSRRMKIYIHQIKKMDKNCPPFVKADDNCPPFDSRTEDS</sequence>
<dbReference type="RefSeq" id="WP_079440741.1">
    <property type="nucleotide sequence ID" value="NZ_MZGT01000043.1"/>
</dbReference>
<evidence type="ECO:0000313" key="3">
    <source>
        <dbReference type="Proteomes" id="UP000191056"/>
    </source>
</evidence>
<gene>
    <name evidence="2" type="ORF">CLCHR_31280</name>
</gene>
<proteinExistence type="predicted"/>
<dbReference type="STRING" id="225345.CLCHR_31280"/>
<dbReference type="EMBL" id="MZGT01000043">
    <property type="protein sequence ID" value="OPJ60052.1"/>
    <property type="molecule type" value="Genomic_DNA"/>
</dbReference>
<dbReference type="Proteomes" id="UP000191056">
    <property type="component" value="Unassembled WGS sequence"/>
</dbReference>
<feature type="compositionally biased region" description="Polar residues" evidence="1">
    <location>
        <begin position="17"/>
        <end position="56"/>
    </location>
</feature>